<protein>
    <submittedName>
        <fullName evidence="2">Uncharacterized protein</fullName>
    </submittedName>
</protein>
<evidence type="ECO:0000313" key="2">
    <source>
        <dbReference type="EMBL" id="KAK9013844.1"/>
    </source>
</evidence>
<feature type="region of interest" description="Disordered" evidence="1">
    <location>
        <begin position="1"/>
        <end position="72"/>
    </location>
</feature>
<dbReference type="EMBL" id="JBBPBN010000022">
    <property type="protein sequence ID" value="KAK9013844.1"/>
    <property type="molecule type" value="Genomic_DNA"/>
</dbReference>
<gene>
    <name evidence="2" type="ORF">V6N11_041837</name>
</gene>
<feature type="compositionally biased region" description="Basic and acidic residues" evidence="1">
    <location>
        <begin position="30"/>
        <end position="42"/>
    </location>
</feature>
<evidence type="ECO:0000256" key="1">
    <source>
        <dbReference type="SAM" id="MobiDB-lite"/>
    </source>
</evidence>
<accession>A0ABR2RLR8</accession>
<dbReference type="Proteomes" id="UP001396334">
    <property type="component" value="Unassembled WGS sequence"/>
</dbReference>
<feature type="compositionally biased region" description="Polar residues" evidence="1">
    <location>
        <begin position="47"/>
        <end position="59"/>
    </location>
</feature>
<reference evidence="2 3" key="1">
    <citation type="journal article" date="2024" name="G3 (Bethesda)">
        <title>Genome assembly of Hibiscus sabdariffa L. provides insights into metabolisms of medicinal natural products.</title>
        <authorList>
            <person name="Kim T."/>
        </authorList>
    </citation>
    <scope>NUCLEOTIDE SEQUENCE [LARGE SCALE GENOMIC DNA]</scope>
    <source>
        <strain evidence="2">TK-2024</strain>
        <tissue evidence="2">Old leaves</tissue>
    </source>
</reference>
<organism evidence="2 3">
    <name type="scientific">Hibiscus sabdariffa</name>
    <name type="common">roselle</name>
    <dbReference type="NCBI Taxonomy" id="183260"/>
    <lineage>
        <taxon>Eukaryota</taxon>
        <taxon>Viridiplantae</taxon>
        <taxon>Streptophyta</taxon>
        <taxon>Embryophyta</taxon>
        <taxon>Tracheophyta</taxon>
        <taxon>Spermatophyta</taxon>
        <taxon>Magnoliopsida</taxon>
        <taxon>eudicotyledons</taxon>
        <taxon>Gunneridae</taxon>
        <taxon>Pentapetalae</taxon>
        <taxon>rosids</taxon>
        <taxon>malvids</taxon>
        <taxon>Malvales</taxon>
        <taxon>Malvaceae</taxon>
        <taxon>Malvoideae</taxon>
        <taxon>Hibiscus</taxon>
    </lineage>
</organism>
<keyword evidence="3" id="KW-1185">Reference proteome</keyword>
<sequence>MHASLTVTGKLQEKATSRWPGGPHIRVRHAGREQKGPGHLEVARWTPHSSEGKPSQLSQPKPAFRPHQATSR</sequence>
<name>A0ABR2RLR8_9ROSI</name>
<evidence type="ECO:0000313" key="3">
    <source>
        <dbReference type="Proteomes" id="UP001396334"/>
    </source>
</evidence>
<comment type="caution">
    <text evidence="2">The sequence shown here is derived from an EMBL/GenBank/DDBJ whole genome shotgun (WGS) entry which is preliminary data.</text>
</comment>
<proteinExistence type="predicted"/>